<feature type="signal peptide" evidence="1">
    <location>
        <begin position="1"/>
        <end position="20"/>
    </location>
</feature>
<gene>
    <name evidence="2" type="ORF">ACFQY0_06335</name>
</gene>
<keyword evidence="1" id="KW-0732">Signal</keyword>
<keyword evidence="3" id="KW-1185">Reference proteome</keyword>
<dbReference type="Proteomes" id="UP001596472">
    <property type="component" value="Unassembled WGS sequence"/>
</dbReference>
<name>A0ABW2L396_9BACT</name>
<sequence length="198" mass="21717">MKRIGMTMLFLAMLLPAVSAQTVAPPAVVKSATAAVEELGKKVVNSDYKAAIDSMYPQWKARMAKRKGGMKKLEEELAGIGEYMARNGVQIISFKVSGAPKAYEVWPGDRADAAEGAINYTKWLLLIPTVTQFRIFHDESPKGSVINTHGFQVAIADKGQDNWTFIDGSDLSVSDLRSLFITLPANMELPPVKREEAE</sequence>
<evidence type="ECO:0000313" key="2">
    <source>
        <dbReference type="EMBL" id="MFC7336787.1"/>
    </source>
</evidence>
<comment type="caution">
    <text evidence="2">The sequence shown here is derived from an EMBL/GenBank/DDBJ whole genome shotgun (WGS) entry which is preliminary data.</text>
</comment>
<reference evidence="3" key="1">
    <citation type="journal article" date="2019" name="Int. J. Syst. Evol. Microbiol.">
        <title>The Global Catalogue of Microorganisms (GCM) 10K type strain sequencing project: providing services to taxonomists for standard genome sequencing and annotation.</title>
        <authorList>
            <consortium name="The Broad Institute Genomics Platform"/>
            <consortium name="The Broad Institute Genome Sequencing Center for Infectious Disease"/>
            <person name="Wu L."/>
            <person name="Ma J."/>
        </authorList>
    </citation>
    <scope>NUCLEOTIDE SEQUENCE [LARGE SCALE GENOMIC DNA]</scope>
    <source>
        <strain evidence="3">CGMCC 4.1467</strain>
    </source>
</reference>
<evidence type="ECO:0000256" key="1">
    <source>
        <dbReference type="SAM" id="SignalP"/>
    </source>
</evidence>
<evidence type="ECO:0000313" key="3">
    <source>
        <dbReference type="Proteomes" id="UP001596472"/>
    </source>
</evidence>
<proteinExistence type="predicted"/>
<dbReference type="RefSeq" id="WP_379710447.1">
    <property type="nucleotide sequence ID" value="NZ_JBHTBS010000002.1"/>
</dbReference>
<protein>
    <submittedName>
        <fullName evidence="2">Uncharacterized protein</fullName>
    </submittedName>
</protein>
<feature type="chain" id="PRO_5045614742" evidence="1">
    <location>
        <begin position="21"/>
        <end position="198"/>
    </location>
</feature>
<dbReference type="EMBL" id="JBHTBS010000002">
    <property type="protein sequence ID" value="MFC7336787.1"/>
    <property type="molecule type" value="Genomic_DNA"/>
</dbReference>
<organism evidence="2 3">
    <name type="scientific">Haloferula chungangensis</name>
    <dbReference type="NCBI Taxonomy" id="1048331"/>
    <lineage>
        <taxon>Bacteria</taxon>
        <taxon>Pseudomonadati</taxon>
        <taxon>Verrucomicrobiota</taxon>
        <taxon>Verrucomicrobiia</taxon>
        <taxon>Verrucomicrobiales</taxon>
        <taxon>Verrucomicrobiaceae</taxon>
        <taxon>Haloferula</taxon>
    </lineage>
</organism>
<accession>A0ABW2L396</accession>